<organism evidence="1 2">
    <name type="scientific">Candidatus Woesebacteria bacterium RBG_16_34_12</name>
    <dbReference type="NCBI Taxonomy" id="1802480"/>
    <lineage>
        <taxon>Bacteria</taxon>
        <taxon>Candidatus Woeseibacteriota</taxon>
    </lineage>
</organism>
<dbReference type="EMBL" id="MGFS01000019">
    <property type="protein sequence ID" value="OGM11346.1"/>
    <property type="molecule type" value="Genomic_DNA"/>
</dbReference>
<dbReference type="AlphaFoldDB" id="A0A1F7X8H4"/>
<gene>
    <name evidence="1" type="ORF">A2Z22_04240</name>
</gene>
<protein>
    <submittedName>
        <fullName evidence="1">Uncharacterized protein</fullName>
    </submittedName>
</protein>
<sequence>MVWSEHEPNELLSLSITRVNERQKIADSVRPLKESLEEILKEKAPTPVSFSWFDRLSRRFSLTDKEIKQERGARHLSVPVRYDHEKVFISVDRQLDDELREELLIHVRGLDQRLIIRSNLAESRIQKFMTLREFINQTDEKDDTISPLSVILQGEETPELSSYLNRWWDVRSPNNKDIAEYTQVLEKVRSQLDMS</sequence>
<evidence type="ECO:0000313" key="1">
    <source>
        <dbReference type="EMBL" id="OGM11346.1"/>
    </source>
</evidence>
<evidence type="ECO:0000313" key="2">
    <source>
        <dbReference type="Proteomes" id="UP000177053"/>
    </source>
</evidence>
<proteinExistence type="predicted"/>
<dbReference type="Proteomes" id="UP000177053">
    <property type="component" value="Unassembled WGS sequence"/>
</dbReference>
<reference evidence="1 2" key="1">
    <citation type="journal article" date="2016" name="Nat. Commun.">
        <title>Thousands of microbial genomes shed light on interconnected biogeochemical processes in an aquifer system.</title>
        <authorList>
            <person name="Anantharaman K."/>
            <person name="Brown C.T."/>
            <person name="Hug L.A."/>
            <person name="Sharon I."/>
            <person name="Castelle C.J."/>
            <person name="Probst A.J."/>
            <person name="Thomas B.C."/>
            <person name="Singh A."/>
            <person name="Wilkins M.J."/>
            <person name="Karaoz U."/>
            <person name="Brodie E.L."/>
            <person name="Williams K.H."/>
            <person name="Hubbard S.S."/>
            <person name="Banfield J.F."/>
        </authorList>
    </citation>
    <scope>NUCLEOTIDE SEQUENCE [LARGE SCALE GENOMIC DNA]</scope>
</reference>
<name>A0A1F7X8H4_9BACT</name>
<comment type="caution">
    <text evidence="1">The sequence shown here is derived from an EMBL/GenBank/DDBJ whole genome shotgun (WGS) entry which is preliminary data.</text>
</comment>
<accession>A0A1F7X8H4</accession>